<keyword evidence="8 15" id="KW-1133">Transmembrane helix</keyword>
<comment type="subcellular location">
    <subcellularLocation>
        <location evidence="2">Membrane</location>
    </subcellularLocation>
</comment>
<dbReference type="PANTHER" id="PTHR24305">
    <property type="entry name" value="CYTOCHROME P450"/>
    <property type="match status" value="1"/>
</dbReference>
<keyword evidence="6 15" id="KW-0812">Transmembrane</keyword>
<dbReference type="GO" id="GO:0016705">
    <property type="term" value="F:oxidoreductase activity, acting on paired donors, with incorporation or reduction of molecular oxygen"/>
    <property type="evidence" value="ECO:0007669"/>
    <property type="project" value="InterPro"/>
</dbReference>
<dbReference type="PANTHER" id="PTHR24305:SF166">
    <property type="entry name" value="CYTOCHROME P450 12A4, MITOCHONDRIAL-RELATED"/>
    <property type="match status" value="1"/>
</dbReference>
<keyword evidence="7 13" id="KW-0479">Metal-binding</keyword>
<dbReference type="InterPro" id="IPR001128">
    <property type="entry name" value="Cyt_P450"/>
</dbReference>
<protein>
    <recommendedName>
        <fullName evidence="18">Cytochrome P450</fullName>
    </recommendedName>
</protein>
<evidence type="ECO:0000256" key="8">
    <source>
        <dbReference type="ARBA" id="ARBA00022989"/>
    </source>
</evidence>
<comment type="cofactor">
    <cofactor evidence="1 13">
        <name>heme</name>
        <dbReference type="ChEBI" id="CHEBI:30413"/>
    </cofactor>
</comment>
<reference evidence="16 17" key="1">
    <citation type="submission" date="2019-12" db="EMBL/GenBank/DDBJ databases">
        <authorList>
            <person name="Floudas D."/>
            <person name="Bentzer J."/>
            <person name="Ahren D."/>
            <person name="Johansson T."/>
            <person name="Persson P."/>
            <person name="Tunlid A."/>
        </authorList>
    </citation>
    <scope>NUCLEOTIDE SEQUENCE [LARGE SCALE GENOMIC DNA]</scope>
    <source>
        <strain evidence="16 17">CBS 102.39</strain>
    </source>
</reference>
<evidence type="ECO:0000256" key="15">
    <source>
        <dbReference type="SAM" id="Phobius"/>
    </source>
</evidence>
<evidence type="ECO:0000256" key="9">
    <source>
        <dbReference type="ARBA" id="ARBA00023002"/>
    </source>
</evidence>
<dbReference type="Proteomes" id="UP000521872">
    <property type="component" value="Unassembled WGS sequence"/>
</dbReference>
<comment type="caution">
    <text evidence="16">The sequence shown here is derived from an EMBL/GenBank/DDBJ whole genome shotgun (WGS) entry which is preliminary data.</text>
</comment>
<keyword evidence="10 13" id="KW-0408">Iron</keyword>
<dbReference type="InterPro" id="IPR017972">
    <property type="entry name" value="Cyt_P450_CS"/>
</dbReference>
<accession>A0A8H4VSA0</accession>
<evidence type="ECO:0000256" key="3">
    <source>
        <dbReference type="ARBA" id="ARBA00004721"/>
    </source>
</evidence>
<evidence type="ECO:0000256" key="10">
    <source>
        <dbReference type="ARBA" id="ARBA00023004"/>
    </source>
</evidence>
<evidence type="ECO:0000256" key="6">
    <source>
        <dbReference type="ARBA" id="ARBA00022692"/>
    </source>
</evidence>
<evidence type="ECO:0000256" key="7">
    <source>
        <dbReference type="ARBA" id="ARBA00022723"/>
    </source>
</evidence>
<keyword evidence="9 14" id="KW-0560">Oxidoreductase</keyword>
<organism evidence="16 17">
    <name type="scientific">Agrocybe pediades</name>
    <dbReference type="NCBI Taxonomy" id="84607"/>
    <lineage>
        <taxon>Eukaryota</taxon>
        <taxon>Fungi</taxon>
        <taxon>Dikarya</taxon>
        <taxon>Basidiomycota</taxon>
        <taxon>Agaricomycotina</taxon>
        <taxon>Agaricomycetes</taxon>
        <taxon>Agaricomycetidae</taxon>
        <taxon>Agaricales</taxon>
        <taxon>Agaricineae</taxon>
        <taxon>Strophariaceae</taxon>
        <taxon>Agrocybe</taxon>
    </lineage>
</organism>
<dbReference type="EMBL" id="JAACJL010000015">
    <property type="protein sequence ID" value="KAF4620578.1"/>
    <property type="molecule type" value="Genomic_DNA"/>
</dbReference>
<dbReference type="Pfam" id="PF00067">
    <property type="entry name" value="p450"/>
    <property type="match status" value="1"/>
</dbReference>
<sequence>MYPTVLKFINTAQSLQSLPFAILVLFITFALVERQLSSRRLNVLPMPGSASWIWGHEKQVFDKSVGTAYSKWMQQLQSHIFKIKAALFKQDIVVVADPFALTHIMQKNVYNYPHSDVLRSRIARLLGKSLGWVEGENEHRQMRHLVASSLSQESVRQGSSDIFGVAENLCTSLENHIALQGSGSTIINVNEWTSAAALDVIGRFGFGHDFQGGRSTDAVRILNAWGSMVKMAISLQGFVVLMFLRRFHLLNYMPLAALRSQGNVRLTIHAGVAEELVRRENCHEQDGYDLLSRLMGAYRSQIISLGELKDHISMFIMSGSETTSQTMSYALWELAKNPEVQAKLRREIMLFHVDLSYDDIQDRMPYLDAICKEVLRLHPAAPYMERVSTKDDKLPLRFPITLKDGTKVNEVHIPAGQTVIIPIYSIGRDDAVWGDGDVFRPERWMENSSDKDTMPTGWSGLLSFSDGPRQCLGRRLAVLELKITISSLIRRFEFVDTEDVITHKVASSLQPICAGGGESNPKLPVLVKIL</sequence>
<keyword evidence="11 14" id="KW-0503">Monooxygenase</keyword>
<evidence type="ECO:0008006" key="18">
    <source>
        <dbReference type="Google" id="ProtNLM"/>
    </source>
</evidence>
<dbReference type="InterPro" id="IPR050121">
    <property type="entry name" value="Cytochrome_P450_monoxygenase"/>
</dbReference>
<evidence type="ECO:0000313" key="16">
    <source>
        <dbReference type="EMBL" id="KAF4620578.1"/>
    </source>
</evidence>
<dbReference type="SUPFAM" id="SSF48264">
    <property type="entry name" value="Cytochrome P450"/>
    <property type="match status" value="1"/>
</dbReference>
<evidence type="ECO:0000256" key="5">
    <source>
        <dbReference type="ARBA" id="ARBA00022617"/>
    </source>
</evidence>
<evidence type="ECO:0000256" key="14">
    <source>
        <dbReference type="RuleBase" id="RU000461"/>
    </source>
</evidence>
<dbReference type="PRINTS" id="PR00465">
    <property type="entry name" value="EP450IV"/>
</dbReference>
<keyword evidence="12 15" id="KW-0472">Membrane</keyword>
<evidence type="ECO:0000256" key="12">
    <source>
        <dbReference type="ARBA" id="ARBA00023136"/>
    </source>
</evidence>
<dbReference type="GO" id="GO:0016020">
    <property type="term" value="C:membrane"/>
    <property type="evidence" value="ECO:0007669"/>
    <property type="project" value="UniProtKB-SubCell"/>
</dbReference>
<dbReference type="GO" id="GO:0004497">
    <property type="term" value="F:monooxygenase activity"/>
    <property type="evidence" value="ECO:0007669"/>
    <property type="project" value="UniProtKB-KW"/>
</dbReference>
<dbReference type="Gene3D" id="1.10.630.10">
    <property type="entry name" value="Cytochrome P450"/>
    <property type="match status" value="1"/>
</dbReference>
<evidence type="ECO:0000256" key="11">
    <source>
        <dbReference type="ARBA" id="ARBA00023033"/>
    </source>
</evidence>
<keyword evidence="5 13" id="KW-0349">Heme</keyword>
<dbReference type="InterPro" id="IPR002403">
    <property type="entry name" value="Cyt_P450_E_grp-IV"/>
</dbReference>
<dbReference type="PRINTS" id="PR00385">
    <property type="entry name" value="P450"/>
</dbReference>
<proteinExistence type="inferred from homology"/>
<evidence type="ECO:0000313" key="17">
    <source>
        <dbReference type="Proteomes" id="UP000521872"/>
    </source>
</evidence>
<evidence type="ECO:0000256" key="2">
    <source>
        <dbReference type="ARBA" id="ARBA00004370"/>
    </source>
</evidence>
<evidence type="ECO:0000256" key="4">
    <source>
        <dbReference type="ARBA" id="ARBA00010617"/>
    </source>
</evidence>
<comment type="pathway">
    <text evidence="3">Secondary metabolite biosynthesis; terpenoid biosynthesis.</text>
</comment>
<dbReference type="PROSITE" id="PS00086">
    <property type="entry name" value="CYTOCHROME_P450"/>
    <property type="match status" value="1"/>
</dbReference>
<gene>
    <name evidence="16" type="ORF">D9613_000279</name>
</gene>
<dbReference type="AlphaFoldDB" id="A0A8H4VSA0"/>
<feature type="transmembrane region" description="Helical" evidence="15">
    <location>
        <begin position="224"/>
        <end position="244"/>
    </location>
</feature>
<feature type="binding site" description="axial binding residue" evidence="13">
    <location>
        <position position="471"/>
    </location>
    <ligand>
        <name>heme</name>
        <dbReference type="ChEBI" id="CHEBI:30413"/>
    </ligand>
    <ligandPart>
        <name>Fe</name>
        <dbReference type="ChEBI" id="CHEBI:18248"/>
    </ligandPart>
</feature>
<name>A0A8H4VSA0_9AGAR</name>
<dbReference type="InterPro" id="IPR036396">
    <property type="entry name" value="Cyt_P450_sf"/>
</dbReference>
<feature type="transmembrane region" description="Helical" evidence="15">
    <location>
        <begin position="12"/>
        <end position="32"/>
    </location>
</feature>
<evidence type="ECO:0000256" key="13">
    <source>
        <dbReference type="PIRSR" id="PIRSR602403-1"/>
    </source>
</evidence>
<evidence type="ECO:0000256" key="1">
    <source>
        <dbReference type="ARBA" id="ARBA00001971"/>
    </source>
</evidence>
<comment type="similarity">
    <text evidence="4 14">Belongs to the cytochrome P450 family.</text>
</comment>
<dbReference type="GO" id="GO:0020037">
    <property type="term" value="F:heme binding"/>
    <property type="evidence" value="ECO:0007669"/>
    <property type="project" value="InterPro"/>
</dbReference>
<dbReference type="GO" id="GO:0005506">
    <property type="term" value="F:iron ion binding"/>
    <property type="evidence" value="ECO:0007669"/>
    <property type="project" value="InterPro"/>
</dbReference>
<keyword evidence="17" id="KW-1185">Reference proteome</keyword>